<reference evidence="1" key="1">
    <citation type="submission" date="2022-03" db="EMBL/GenBank/DDBJ databases">
        <authorList>
            <person name="Lindestad O."/>
        </authorList>
    </citation>
    <scope>NUCLEOTIDE SEQUENCE</scope>
</reference>
<gene>
    <name evidence="1" type="primary">jg22433</name>
    <name evidence="1" type="ORF">PAEG_LOCUS1513</name>
</gene>
<evidence type="ECO:0000313" key="1">
    <source>
        <dbReference type="EMBL" id="CAH2209111.1"/>
    </source>
</evidence>
<dbReference type="Proteomes" id="UP000838756">
    <property type="component" value="Unassembled WGS sequence"/>
</dbReference>
<dbReference type="EMBL" id="CAKXAJ010005340">
    <property type="protein sequence ID" value="CAH2209111.1"/>
    <property type="molecule type" value="Genomic_DNA"/>
</dbReference>
<dbReference type="OrthoDB" id="6357832at2759"/>
<sequence>SCLEFDSVTYLKRGRAAGGVTVVQDVPDSPEPE</sequence>
<feature type="non-terminal residue" evidence="1">
    <location>
        <position position="1"/>
    </location>
</feature>
<evidence type="ECO:0000313" key="2">
    <source>
        <dbReference type="Proteomes" id="UP000838756"/>
    </source>
</evidence>
<comment type="caution">
    <text evidence="1">The sequence shown here is derived from an EMBL/GenBank/DDBJ whole genome shotgun (WGS) entry which is preliminary data.</text>
</comment>
<dbReference type="AlphaFoldDB" id="A0A8S4QEF9"/>
<name>A0A8S4QEF9_9NEOP</name>
<accession>A0A8S4QEF9</accession>
<organism evidence="1 2">
    <name type="scientific">Pararge aegeria aegeria</name>
    <dbReference type="NCBI Taxonomy" id="348720"/>
    <lineage>
        <taxon>Eukaryota</taxon>
        <taxon>Metazoa</taxon>
        <taxon>Ecdysozoa</taxon>
        <taxon>Arthropoda</taxon>
        <taxon>Hexapoda</taxon>
        <taxon>Insecta</taxon>
        <taxon>Pterygota</taxon>
        <taxon>Neoptera</taxon>
        <taxon>Endopterygota</taxon>
        <taxon>Lepidoptera</taxon>
        <taxon>Glossata</taxon>
        <taxon>Ditrysia</taxon>
        <taxon>Papilionoidea</taxon>
        <taxon>Nymphalidae</taxon>
        <taxon>Satyrinae</taxon>
        <taxon>Satyrini</taxon>
        <taxon>Parargina</taxon>
        <taxon>Pararge</taxon>
    </lineage>
</organism>
<protein>
    <submittedName>
        <fullName evidence="1">Jg22433 protein</fullName>
    </submittedName>
</protein>
<keyword evidence="2" id="KW-1185">Reference proteome</keyword>
<proteinExistence type="predicted"/>